<organism evidence="1 2">
    <name type="scientific">Methylosinus sporium</name>
    <dbReference type="NCBI Taxonomy" id="428"/>
    <lineage>
        <taxon>Bacteria</taxon>
        <taxon>Pseudomonadati</taxon>
        <taxon>Pseudomonadota</taxon>
        <taxon>Alphaproteobacteria</taxon>
        <taxon>Hyphomicrobiales</taxon>
        <taxon>Methylocystaceae</taxon>
        <taxon>Methylosinus</taxon>
    </lineage>
</organism>
<reference evidence="1 2" key="1">
    <citation type="submission" date="2019-07" db="EMBL/GenBank/DDBJ databases">
        <title>Ln-dependent methylotrophs.</title>
        <authorList>
            <person name="Tani A."/>
        </authorList>
    </citation>
    <scope>NUCLEOTIDE SEQUENCE [LARGE SCALE GENOMIC DNA]</scope>
    <source>
        <strain evidence="1 2">SM89A</strain>
    </source>
</reference>
<protein>
    <submittedName>
        <fullName evidence="1">DUF1826 domain-containing protein</fullName>
    </submittedName>
</protein>
<dbReference type="Pfam" id="PF08856">
    <property type="entry name" value="DUF1826"/>
    <property type="match status" value="1"/>
</dbReference>
<dbReference type="InterPro" id="IPR014955">
    <property type="entry name" value="DUF1826"/>
</dbReference>
<sequence>MRCDEAAAPPSRRSFRQLMQRRSICLLPRELEPRIAEALDRMTLARPVRLRVAGAEETLPHAIAEALADAGVAPDWLAEWLVNDAMRLARLYREATRAGELRVRMETIEDDACRLFHVDFVRFRLVTTYRGPGTQWIAPSPQADPLAEEPIRRLERGWVALMRGEKAASAELPALPHRSPPIAGTGVDRLFLAIDEAPSKSS</sequence>
<gene>
    <name evidence="1" type="ORF">FM996_15670</name>
</gene>
<dbReference type="AlphaFoldDB" id="A0A549SMB2"/>
<dbReference type="Proteomes" id="UP000316781">
    <property type="component" value="Unassembled WGS sequence"/>
</dbReference>
<evidence type="ECO:0000313" key="1">
    <source>
        <dbReference type="EMBL" id="TRL30770.1"/>
    </source>
</evidence>
<comment type="caution">
    <text evidence="1">The sequence shown here is derived from an EMBL/GenBank/DDBJ whole genome shotgun (WGS) entry which is preliminary data.</text>
</comment>
<evidence type="ECO:0000313" key="2">
    <source>
        <dbReference type="Proteomes" id="UP000316781"/>
    </source>
</evidence>
<proteinExistence type="predicted"/>
<dbReference type="EMBL" id="VJMF01000065">
    <property type="protein sequence ID" value="TRL30770.1"/>
    <property type="molecule type" value="Genomic_DNA"/>
</dbReference>
<accession>A0A549SMB2</accession>
<dbReference type="RefSeq" id="WP_142863792.1">
    <property type="nucleotide sequence ID" value="NZ_VJMF01000065.1"/>
</dbReference>
<name>A0A549SMB2_METSR</name>